<evidence type="ECO:0000313" key="1">
    <source>
        <dbReference type="EMBL" id="AXR79077.1"/>
    </source>
</evidence>
<dbReference type="AlphaFoldDB" id="A0A346PHT2"/>
<dbReference type="EMBL" id="CP024047">
    <property type="protein sequence ID" value="AXR79077.1"/>
    <property type="molecule type" value="Genomic_DNA"/>
</dbReference>
<sequence length="50" mass="5626">MQPELIPRRGISSQSENRDLFTGMTVEENFRLPIWTAGASRGIEDESISC</sequence>
<protein>
    <submittedName>
        <fullName evidence="1">ABC-type branched-chain amino acid transport system, ATPase component</fullName>
    </submittedName>
</protein>
<name>A0A346PHT2_9EURY</name>
<evidence type="ECO:0000313" key="2">
    <source>
        <dbReference type="Proteomes" id="UP000258707"/>
    </source>
</evidence>
<reference evidence="2" key="1">
    <citation type="submission" date="2017-10" db="EMBL/GenBank/DDBJ databases">
        <title>Phenotypic and genomic properties of facultatively anaerobic sulfur-reducing natronoarchaea from hypersaline soda lakes.</title>
        <authorList>
            <person name="Sorokin D.Y."/>
            <person name="Kublanov I.V."/>
            <person name="Roman P."/>
            <person name="Sinninghe Damste J.S."/>
            <person name="Golyshin P.N."/>
            <person name="Rojo D."/>
            <person name="Ciordia S."/>
            <person name="Mena Md.C."/>
            <person name="Ferrer M."/>
            <person name="Messina E."/>
            <person name="Smedile F."/>
            <person name="La Spada G."/>
            <person name="La Cono V."/>
            <person name="Yakimov M.M."/>
        </authorList>
    </citation>
    <scope>NUCLEOTIDE SEQUENCE [LARGE SCALE GENOMIC DNA]</scope>
    <source>
        <strain evidence="2">AArc1</strain>
    </source>
</reference>
<dbReference type="Proteomes" id="UP000258707">
    <property type="component" value="Chromosome"/>
</dbReference>
<accession>A0A346PHT2</accession>
<proteinExistence type="predicted"/>
<dbReference type="KEGG" id="nan:AArc1_2765"/>
<gene>
    <name evidence="1" type="ORF">AArc1_2765</name>
</gene>
<organism evidence="1 2">
    <name type="scientific">Natrarchaeobaculum sulfurireducens</name>
    <dbReference type="NCBI Taxonomy" id="2044521"/>
    <lineage>
        <taxon>Archaea</taxon>
        <taxon>Methanobacteriati</taxon>
        <taxon>Methanobacteriota</taxon>
        <taxon>Stenosarchaea group</taxon>
        <taxon>Halobacteria</taxon>
        <taxon>Halobacteriales</taxon>
        <taxon>Natrialbaceae</taxon>
        <taxon>Natrarchaeobaculum</taxon>
    </lineage>
</organism>